<dbReference type="AlphaFoldDB" id="A2HNE1"/>
<name>A2HNE1_TRIV3</name>
<sequence>MDEPCDEDIITKIKESRRANIVVTVTPENSDTDEEPLNEEEAK</sequence>
<accession>A2HNE1</accession>
<proteinExistence type="predicted"/>
<gene>
    <name evidence="1" type="ORF">TVAG_601680</name>
</gene>
<organism evidence="1 2">
    <name type="scientific">Trichomonas vaginalis (strain ATCC PRA-98 / G3)</name>
    <dbReference type="NCBI Taxonomy" id="412133"/>
    <lineage>
        <taxon>Eukaryota</taxon>
        <taxon>Metamonada</taxon>
        <taxon>Parabasalia</taxon>
        <taxon>Trichomonadida</taxon>
        <taxon>Trichomonadidae</taxon>
        <taxon>Trichomonas</taxon>
    </lineage>
</organism>
<evidence type="ECO:0000313" key="2">
    <source>
        <dbReference type="Proteomes" id="UP000001542"/>
    </source>
</evidence>
<evidence type="ECO:0000313" key="1">
    <source>
        <dbReference type="EMBL" id="EAX69075.1"/>
    </source>
</evidence>
<dbReference type="OrthoDB" id="2668416at2759"/>
<reference evidence="1" key="1">
    <citation type="submission" date="2006-10" db="EMBL/GenBank/DDBJ databases">
        <authorList>
            <person name="Amadeo P."/>
            <person name="Zhao Q."/>
            <person name="Wortman J."/>
            <person name="Fraser-Liggett C."/>
            <person name="Carlton J."/>
        </authorList>
    </citation>
    <scope>NUCLEOTIDE SEQUENCE</scope>
    <source>
        <strain evidence="1">G3</strain>
    </source>
</reference>
<dbReference type="InParanoid" id="A2HNE1"/>
<dbReference type="EMBL" id="DS139352">
    <property type="protein sequence ID" value="EAX69075.1"/>
    <property type="molecule type" value="Genomic_DNA"/>
</dbReference>
<dbReference type="OMA" id="PLEFERX"/>
<reference evidence="1" key="2">
    <citation type="journal article" date="2007" name="Science">
        <title>Draft genome sequence of the sexually transmitted pathogen Trichomonas vaginalis.</title>
        <authorList>
            <person name="Carlton J.M."/>
            <person name="Hirt R.P."/>
            <person name="Silva J.C."/>
            <person name="Delcher A.L."/>
            <person name="Schatz M."/>
            <person name="Zhao Q."/>
            <person name="Wortman J.R."/>
            <person name="Bidwell S.L."/>
            <person name="Alsmark U.C.M."/>
            <person name="Besteiro S."/>
            <person name="Sicheritz-Ponten T."/>
            <person name="Noel C.J."/>
            <person name="Dacks J.B."/>
            <person name="Foster P.G."/>
            <person name="Simillion C."/>
            <person name="Van de Peer Y."/>
            <person name="Miranda-Saavedra D."/>
            <person name="Barton G.J."/>
            <person name="Westrop G.D."/>
            <person name="Mueller S."/>
            <person name="Dessi D."/>
            <person name="Fiori P.L."/>
            <person name="Ren Q."/>
            <person name="Paulsen I."/>
            <person name="Zhang H."/>
            <person name="Bastida-Corcuera F.D."/>
            <person name="Simoes-Barbosa A."/>
            <person name="Brown M.T."/>
            <person name="Hayes R.D."/>
            <person name="Mukherjee M."/>
            <person name="Okumura C.Y."/>
            <person name="Schneider R."/>
            <person name="Smith A.J."/>
            <person name="Vanacova S."/>
            <person name="Villalvazo M."/>
            <person name="Haas B.J."/>
            <person name="Pertea M."/>
            <person name="Feldblyum T.V."/>
            <person name="Utterback T.R."/>
            <person name="Shu C.L."/>
            <person name="Osoegawa K."/>
            <person name="de Jong P.J."/>
            <person name="Hrdy I."/>
            <person name="Horvathova L."/>
            <person name="Zubacova Z."/>
            <person name="Dolezal P."/>
            <person name="Malik S.B."/>
            <person name="Logsdon J.M. Jr."/>
            <person name="Henze K."/>
            <person name="Gupta A."/>
            <person name="Wang C.C."/>
            <person name="Dunne R.L."/>
            <person name="Upcroft J.A."/>
            <person name="Upcroft P."/>
            <person name="White O."/>
            <person name="Salzberg S.L."/>
            <person name="Tang P."/>
            <person name="Chiu C.-H."/>
            <person name="Lee Y.-S."/>
            <person name="Embley T.M."/>
            <person name="Coombs G.H."/>
            <person name="Mottram J.C."/>
            <person name="Tachezy J."/>
            <person name="Fraser-Liggett C.M."/>
            <person name="Johnson P.J."/>
        </authorList>
    </citation>
    <scope>NUCLEOTIDE SEQUENCE [LARGE SCALE GENOMIC DNA]</scope>
    <source>
        <strain evidence="1">G3</strain>
    </source>
</reference>
<protein>
    <submittedName>
        <fullName evidence="1">Uncharacterized protein</fullName>
    </submittedName>
</protein>
<dbReference type="Proteomes" id="UP000001542">
    <property type="component" value="Unassembled WGS sequence"/>
</dbReference>
<keyword evidence="2" id="KW-1185">Reference proteome</keyword>